<dbReference type="SUPFAM" id="SSF55008">
    <property type="entry name" value="HMA, heavy metal-associated domain"/>
    <property type="match status" value="1"/>
</dbReference>
<organism evidence="17 18">
    <name type="scientific">Terasakiispira papahanaumokuakeensis</name>
    <dbReference type="NCBI Taxonomy" id="197479"/>
    <lineage>
        <taxon>Bacteria</taxon>
        <taxon>Pseudomonadati</taxon>
        <taxon>Pseudomonadota</taxon>
        <taxon>Gammaproteobacteria</taxon>
        <taxon>Oceanospirillales</taxon>
        <taxon>Terasakiispira</taxon>
    </lineage>
</organism>
<comment type="caution">
    <text evidence="17">The sequence shown here is derived from an EMBL/GenBank/DDBJ whole genome shotgun (WGS) entry which is preliminary data.</text>
</comment>
<dbReference type="AlphaFoldDB" id="A0A1E2VBJ2"/>
<dbReference type="Gene3D" id="2.70.150.10">
    <property type="entry name" value="Calcium-transporting ATPase, cytoplasmic transduction domain A"/>
    <property type="match status" value="1"/>
</dbReference>
<dbReference type="Gene3D" id="3.40.50.1000">
    <property type="entry name" value="HAD superfamily/HAD-like"/>
    <property type="match status" value="1"/>
</dbReference>
<evidence type="ECO:0000256" key="14">
    <source>
        <dbReference type="ARBA" id="ARBA00023136"/>
    </source>
</evidence>
<dbReference type="PROSITE" id="PS01047">
    <property type="entry name" value="HMA_1"/>
    <property type="match status" value="1"/>
</dbReference>
<dbReference type="NCBIfam" id="TIGR01494">
    <property type="entry name" value="ATPase_P-type"/>
    <property type="match status" value="2"/>
</dbReference>
<sequence>MHEPSCYHCGEPIPQGHHFSVEVNGESHALCCRGCEAVAHAIINGGLDSYYQFRTQMPERPEGETHLSEADLNIFDRPELQARFVHQDEQGHCDTQLAIDGMTCAACAWLIEHHIGRLEGVTSLLVNVSDHRARLIWDPARIQLSQILTELQQIGYPSRPYQPDQHQQQLEYEQRMATRRLIVAAIGMMQVMMFASALYVGAFDGIDDSFKALFRWLSLALTTPVVFFSARPFFTAAWRDLKTRHLTMDVPVSLAIGLAYSASVYATVTHGPEVYFDSVVMFTFFLLFGRYIEMRTRHRIGRGGNRLDTLLPSSAIRLTANGDHWTEEVVTAEMLAPGERIRVRPGQTLPADGTVVIGHSSINEAALTGEYMPVPRQPGDQVMAGTQNIDSPLDIEVTQAAAQSRVSDIMRLMDRALEEKPRVAAIASHLAHYVVLGVLILATGTYGVWWWLGSDHAFWIALSVLVATCPCALSLATPTSLTVANSHLRQRGLLVTRGHVLEALAKADTLILDKTGTLTEGRLHLSQTLLLAPETESIPQEAFIRWAASLEAQSSHPIATAFKETNDQAPLATRQLEVVTGQGIQGEARDLQGQWHTLRLGRPDFAWPQATLERPQSEGLWLLMANDQGPLCWFNLSDRLRADAIEAVQALQQQGLTLELLSGDHPDHVAHIAQILGLTHYQGHATPETKLARLQQLQAEGHQVAMVGDGINDVPVLAGAQVSIAMGQATDLARTSADALLVSSHLQRLSEARQLALKTQHIIRQNLGLSLCYNLSVVPLAAMGWVPPWLAAIGMSLSSLMVLFNALRLRYREQASSPVMEASSA</sequence>
<dbReference type="GO" id="GO:0055070">
    <property type="term" value="P:copper ion homeostasis"/>
    <property type="evidence" value="ECO:0007669"/>
    <property type="project" value="TreeGrafter"/>
</dbReference>
<evidence type="ECO:0000313" key="17">
    <source>
        <dbReference type="EMBL" id="ODC04045.1"/>
    </source>
</evidence>
<dbReference type="InterPro" id="IPR044492">
    <property type="entry name" value="P_typ_ATPase_HD_dom"/>
</dbReference>
<dbReference type="RefSeq" id="WP_069000412.1">
    <property type="nucleotide sequence ID" value="NZ_MDTQ01000001.1"/>
</dbReference>
<keyword evidence="14 15" id="KW-0472">Membrane</keyword>
<dbReference type="SUPFAM" id="SSF81653">
    <property type="entry name" value="Calcium ATPase, transduction domain A"/>
    <property type="match status" value="1"/>
</dbReference>
<dbReference type="SUPFAM" id="SSF81660">
    <property type="entry name" value="Metal cation-transporting ATPase, ATP-binding domain N"/>
    <property type="match status" value="1"/>
</dbReference>
<dbReference type="PROSITE" id="PS00154">
    <property type="entry name" value="ATPASE_E1_E2"/>
    <property type="match status" value="1"/>
</dbReference>
<feature type="transmembrane region" description="Helical" evidence="15">
    <location>
        <begin position="181"/>
        <end position="201"/>
    </location>
</feature>
<evidence type="ECO:0000256" key="5">
    <source>
        <dbReference type="ARBA" id="ARBA00022553"/>
    </source>
</evidence>
<evidence type="ECO:0000256" key="8">
    <source>
        <dbReference type="ARBA" id="ARBA00022741"/>
    </source>
</evidence>
<keyword evidence="4 15" id="KW-1003">Cell membrane</keyword>
<keyword evidence="8 15" id="KW-0547">Nucleotide-binding</keyword>
<keyword evidence="11" id="KW-1278">Translocase</keyword>
<protein>
    <submittedName>
        <fullName evidence="17">Copper-translocating P-type ATPase</fullName>
    </submittedName>
</protein>
<dbReference type="InterPro" id="IPR006121">
    <property type="entry name" value="HMA_dom"/>
</dbReference>
<dbReference type="NCBIfam" id="TIGR01525">
    <property type="entry name" value="ATPase-IB_hvy"/>
    <property type="match status" value="1"/>
</dbReference>
<dbReference type="InterPro" id="IPR027256">
    <property type="entry name" value="P-typ_ATPase_IB"/>
</dbReference>
<keyword evidence="9 15" id="KW-0067">ATP-binding</keyword>
<keyword evidence="12 15" id="KW-1133">Transmembrane helix</keyword>
<dbReference type="STRING" id="197479.BFW38_11360"/>
<dbReference type="NCBIfam" id="TIGR01511">
    <property type="entry name" value="ATPase-IB1_Cu"/>
    <property type="match status" value="1"/>
</dbReference>
<dbReference type="EMBL" id="MDTQ01000001">
    <property type="protein sequence ID" value="ODC04045.1"/>
    <property type="molecule type" value="Genomic_DNA"/>
</dbReference>
<evidence type="ECO:0000256" key="12">
    <source>
        <dbReference type="ARBA" id="ARBA00022989"/>
    </source>
</evidence>
<dbReference type="PROSITE" id="PS01229">
    <property type="entry name" value="COF_2"/>
    <property type="match status" value="1"/>
</dbReference>
<dbReference type="GO" id="GO:0005524">
    <property type="term" value="F:ATP binding"/>
    <property type="evidence" value="ECO:0007669"/>
    <property type="project" value="UniProtKB-UniRule"/>
</dbReference>
<evidence type="ECO:0000256" key="9">
    <source>
        <dbReference type="ARBA" id="ARBA00022840"/>
    </source>
</evidence>
<dbReference type="GO" id="GO:0016887">
    <property type="term" value="F:ATP hydrolysis activity"/>
    <property type="evidence" value="ECO:0007669"/>
    <property type="project" value="InterPro"/>
</dbReference>
<feature type="transmembrane region" description="Helical" evidence="15">
    <location>
        <begin position="213"/>
        <end position="234"/>
    </location>
</feature>
<dbReference type="InterPro" id="IPR001757">
    <property type="entry name" value="P_typ_ATPase"/>
</dbReference>
<dbReference type="InterPro" id="IPR018303">
    <property type="entry name" value="ATPase_P-typ_P_site"/>
</dbReference>
<dbReference type="InterPro" id="IPR008250">
    <property type="entry name" value="ATPase_P-typ_transduc_dom_A_sf"/>
</dbReference>
<gene>
    <name evidence="17" type="ORF">BFW38_11360</name>
</gene>
<comment type="similarity">
    <text evidence="2 15">Belongs to the cation transport ATPase (P-type) (TC 3.A.3) family. Type IB subfamily.</text>
</comment>
<keyword evidence="18" id="KW-1185">Reference proteome</keyword>
<feature type="transmembrane region" description="Helical" evidence="15">
    <location>
        <begin position="767"/>
        <end position="783"/>
    </location>
</feature>
<dbReference type="InterPro" id="IPR023299">
    <property type="entry name" value="ATPase_P-typ_cyto_dom_N"/>
</dbReference>
<keyword evidence="5" id="KW-0597">Phosphoprotein</keyword>
<dbReference type="Pfam" id="PF00122">
    <property type="entry name" value="E1-E2_ATPase"/>
    <property type="match status" value="1"/>
</dbReference>
<proteinExistence type="inferred from homology"/>
<dbReference type="SFLD" id="SFLDF00027">
    <property type="entry name" value="p-type_atpase"/>
    <property type="match status" value="1"/>
</dbReference>
<dbReference type="GO" id="GO:0005507">
    <property type="term" value="F:copper ion binding"/>
    <property type="evidence" value="ECO:0007669"/>
    <property type="project" value="TreeGrafter"/>
</dbReference>
<dbReference type="InterPro" id="IPR036412">
    <property type="entry name" value="HAD-like_sf"/>
</dbReference>
<dbReference type="InterPro" id="IPR036163">
    <property type="entry name" value="HMA_dom_sf"/>
</dbReference>
<dbReference type="SUPFAM" id="SSF56784">
    <property type="entry name" value="HAD-like"/>
    <property type="match status" value="1"/>
</dbReference>
<dbReference type="InterPro" id="IPR017969">
    <property type="entry name" value="Heavy-metal-associated_CS"/>
</dbReference>
<evidence type="ECO:0000256" key="11">
    <source>
        <dbReference type="ARBA" id="ARBA00022967"/>
    </source>
</evidence>
<name>A0A1E2VBJ2_9GAMM</name>
<dbReference type="GO" id="GO:0005886">
    <property type="term" value="C:plasma membrane"/>
    <property type="evidence" value="ECO:0007669"/>
    <property type="project" value="UniProtKB-SubCell"/>
</dbReference>
<feature type="transmembrane region" description="Helical" evidence="15">
    <location>
        <begin position="458"/>
        <end position="484"/>
    </location>
</feature>
<evidence type="ECO:0000256" key="3">
    <source>
        <dbReference type="ARBA" id="ARBA00022448"/>
    </source>
</evidence>
<dbReference type="FunFam" id="3.30.70.100:FF:000001">
    <property type="entry name" value="ATPase copper transporting beta"/>
    <property type="match status" value="1"/>
</dbReference>
<evidence type="ECO:0000256" key="1">
    <source>
        <dbReference type="ARBA" id="ARBA00004651"/>
    </source>
</evidence>
<evidence type="ECO:0000256" key="2">
    <source>
        <dbReference type="ARBA" id="ARBA00006024"/>
    </source>
</evidence>
<evidence type="ECO:0000313" key="18">
    <source>
        <dbReference type="Proteomes" id="UP000094291"/>
    </source>
</evidence>
<keyword evidence="3" id="KW-0813">Transport</keyword>
<dbReference type="GO" id="GO:0043682">
    <property type="term" value="F:P-type divalent copper transporter activity"/>
    <property type="evidence" value="ECO:0007669"/>
    <property type="project" value="TreeGrafter"/>
</dbReference>
<dbReference type="PROSITE" id="PS50846">
    <property type="entry name" value="HMA_2"/>
    <property type="match status" value="1"/>
</dbReference>
<dbReference type="InterPro" id="IPR023214">
    <property type="entry name" value="HAD_sf"/>
</dbReference>
<dbReference type="InterPro" id="IPR021993">
    <property type="entry name" value="ATPase-cat-bd"/>
</dbReference>
<feature type="transmembrane region" description="Helical" evidence="15">
    <location>
        <begin position="246"/>
        <end position="268"/>
    </location>
</feature>
<keyword evidence="7 15" id="KW-0479">Metal-binding</keyword>
<feature type="transmembrane region" description="Helical" evidence="15">
    <location>
        <begin position="430"/>
        <end position="452"/>
    </location>
</feature>
<dbReference type="OrthoDB" id="9814270at2"/>
<keyword evidence="13" id="KW-0406">Ion transport</keyword>
<dbReference type="Pfam" id="PF12156">
    <property type="entry name" value="ATPase-cat_bd"/>
    <property type="match status" value="1"/>
</dbReference>
<keyword evidence="10" id="KW-0460">Magnesium</keyword>
<dbReference type="InterPro" id="IPR059000">
    <property type="entry name" value="ATPase_P-type_domA"/>
</dbReference>
<dbReference type="Pfam" id="PF00702">
    <property type="entry name" value="Hydrolase"/>
    <property type="match status" value="1"/>
</dbReference>
<dbReference type="PANTHER" id="PTHR43520:SF5">
    <property type="entry name" value="CATION-TRANSPORTING P-TYPE ATPASE-RELATED"/>
    <property type="match status" value="1"/>
</dbReference>
<dbReference type="CDD" id="cd00371">
    <property type="entry name" value="HMA"/>
    <property type="match status" value="1"/>
</dbReference>
<dbReference type="CDD" id="cd02079">
    <property type="entry name" value="P-type_ATPase_HM"/>
    <property type="match status" value="1"/>
</dbReference>
<dbReference type="Gene3D" id="3.30.70.100">
    <property type="match status" value="1"/>
</dbReference>
<keyword evidence="6 15" id="KW-0812">Transmembrane</keyword>
<feature type="domain" description="HMA" evidence="16">
    <location>
        <begin position="93"/>
        <end position="159"/>
    </location>
</feature>
<dbReference type="SFLD" id="SFLDG00002">
    <property type="entry name" value="C1.7:_P-type_atpase_like"/>
    <property type="match status" value="1"/>
</dbReference>
<evidence type="ECO:0000259" key="16">
    <source>
        <dbReference type="PROSITE" id="PS50846"/>
    </source>
</evidence>
<evidence type="ECO:0000256" key="15">
    <source>
        <dbReference type="RuleBase" id="RU362081"/>
    </source>
</evidence>
<reference evidence="17 18" key="1">
    <citation type="submission" date="2016-08" db="EMBL/GenBank/DDBJ databases">
        <authorList>
            <person name="Seilhamer J.J."/>
        </authorList>
    </citation>
    <scope>NUCLEOTIDE SEQUENCE [LARGE SCALE GENOMIC DNA]</scope>
    <source>
        <strain evidence="17 18">PH27A</strain>
    </source>
</reference>
<evidence type="ECO:0000256" key="13">
    <source>
        <dbReference type="ARBA" id="ARBA00023065"/>
    </source>
</evidence>
<dbReference type="SFLD" id="SFLDS00003">
    <property type="entry name" value="Haloacid_Dehalogenase"/>
    <property type="match status" value="1"/>
</dbReference>
<evidence type="ECO:0000256" key="4">
    <source>
        <dbReference type="ARBA" id="ARBA00022475"/>
    </source>
</evidence>
<evidence type="ECO:0000256" key="7">
    <source>
        <dbReference type="ARBA" id="ARBA00022723"/>
    </source>
</evidence>
<accession>A0A1E2VBJ2</accession>
<dbReference type="Proteomes" id="UP000094291">
    <property type="component" value="Unassembled WGS sequence"/>
</dbReference>
<dbReference type="PANTHER" id="PTHR43520">
    <property type="entry name" value="ATP7, ISOFORM B"/>
    <property type="match status" value="1"/>
</dbReference>
<evidence type="ECO:0000256" key="6">
    <source>
        <dbReference type="ARBA" id="ARBA00022692"/>
    </source>
</evidence>
<evidence type="ECO:0000256" key="10">
    <source>
        <dbReference type="ARBA" id="ARBA00022842"/>
    </source>
</evidence>
<dbReference type="PRINTS" id="PR00119">
    <property type="entry name" value="CATATPASE"/>
</dbReference>
<dbReference type="Pfam" id="PF00403">
    <property type="entry name" value="HMA"/>
    <property type="match status" value="1"/>
</dbReference>
<comment type="subcellular location">
    <subcellularLocation>
        <location evidence="1">Cell membrane</location>
        <topology evidence="1">Multi-pass membrane protein</topology>
    </subcellularLocation>
</comment>
<dbReference type="Gene3D" id="3.40.1110.10">
    <property type="entry name" value="Calcium-transporting ATPase, cytoplasmic domain N"/>
    <property type="match status" value="1"/>
</dbReference>
<feature type="transmembrane region" description="Helical" evidence="15">
    <location>
        <begin position="789"/>
        <end position="807"/>
    </location>
</feature>
<feature type="transmembrane region" description="Helical" evidence="15">
    <location>
        <begin position="274"/>
        <end position="292"/>
    </location>
</feature>